<evidence type="ECO:0000313" key="2">
    <source>
        <dbReference type="EMBL" id="ETO59214.1"/>
    </source>
</evidence>
<dbReference type="AlphaFoldDB" id="A0A080YXV3"/>
<organism evidence="2 3">
    <name type="scientific">Phytophthora nicotianae P1976</name>
    <dbReference type="NCBI Taxonomy" id="1317066"/>
    <lineage>
        <taxon>Eukaryota</taxon>
        <taxon>Sar</taxon>
        <taxon>Stramenopiles</taxon>
        <taxon>Oomycota</taxon>
        <taxon>Peronosporomycetes</taxon>
        <taxon>Peronosporales</taxon>
        <taxon>Peronosporaceae</taxon>
        <taxon>Phytophthora</taxon>
    </lineage>
</organism>
<sequence>MATLSVGDATRWGTVELRVGAAEPRALIVVKKDTPAWSARNLTSSLVGPTARVNSALATPVIVTVNNVPGGLVSSATRRITKSQNARCVLCSSNTSRNNPREAALTKGKRRPNNAGGEKKGKGASLLPLV</sequence>
<proteinExistence type="predicted"/>
<protein>
    <submittedName>
        <fullName evidence="2">Uncharacterized protein</fullName>
    </submittedName>
</protein>
<accession>A0A080YXV3</accession>
<evidence type="ECO:0000313" key="3">
    <source>
        <dbReference type="Proteomes" id="UP000028582"/>
    </source>
</evidence>
<comment type="caution">
    <text evidence="2">The sequence shown here is derived from an EMBL/GenBank/DDBJ whole genome shotgun (WGS) entry which is preliminary data.</text>
</comment>
<name>A0A080YXV3_PHYNI</name>
<evidence type="ECO:0000256" key="1">
    <source>
        <dbReference type="SAM" id="MobiDB-lite"/>
    </source>
</evidence>
<reference evidence="2 3" key="1">
    <citation type="submission" date="2013-11" db="EMBL/GenBank/DDBJ databases">
        <title>The Genome Sequence of Phytophthora parasitica P1976.</title>
        <authorList>
            <consortium name="The Broad Institute Genomics Platform"/>
            <person name="Russ C."/>
            <person name="Tyler B."/>
            <person name="Panabieres F."/>
            <person name="Shan W."/>
            <person name="Tripathy S."/>
            <person name="Grunwald N."/>
            <person name="Machado M."/>
            <person name="Johnson C.S."/>
            <person name="Walker B."/>
            <person name="Young S."/>
            <person name="Zeng Q."/>
            <person name="Gargeya S."/>
            <person name="Fitzgerald M."/>
            <person name="Haas B."/>
            <person name="Abouelleil A."/>
            <person name="Allen A.W."/>
            <person name="Alvarado L."/>
            <person name="Arachchi H.M."/>
            <person name="Berlin A.M."/>
            <person name="Chapman S.B."/>
            <person name="Gainer-Dewar J."/>
            <person name="Goldberg J."/>
            <person name="Griggs A."/>
            <person name="Gujja S."/>
            <person name="Hansen M."/>
            <person name="Howarth C."/>
            <person name="Imamovic A."/>
            <person name="Ireland A."/>
            <person name="Larimer J."/>
            <person name="McCowan C."/>
            <person name="Murphy C."/>
            <person name="Pearson M."/>
            <person name="Poon T.W."/>
            <person name="Priest M."/>
            <person name="Roberts A."/>
            <person name="Saif S."/>
            <person name="Shea T."/>
            <person name="Sisk P."/>
            <person name="Sykes S."/>
            <person name="Wortman J."/>
            <person name="Nusbaum C."/>
            <person name="Birren B."/>
        </authorList>
    </citation>
    <scope>NUCLEOTIDE SEQUENCE [LARGE SCALE GENOMIC DNA]</scope>
    <source>
        <strain evidence="2 3">P1976</strain>
    </source>
</reference>
<gene>
    <name evidence="2" type="ORF">F444_22412</name>
</gene>
<dbReference type="EMBL" id="ANJA01004263">
    <property type="protein sequence ID" value="ETO59214.1"/>
    <property type="molecule type" value="Genomic_DNA"/>
</dbReference>
<feature type="region of interest" description="Disordered" evidence="1">
    <location>
        <begin position="92"/>
        <end position="130"/>
    </location>
</feature>
<dbReference type="Proteomes" id="UP000028582">
    <property type="component" value="Unassembled WGS sequence"/>
</dbReference>